<dbReference type="SUPFAM" id="SSF75169">
    <property type="entry name" value="DsrEFH-like"/>
    <property type="match status" value="1"/>
</dbReference>
<name>X1H866_9ZZZZ</name>
<organism evidence="1">
    <name type="scientific">marine sediment metagenome</name>
    <dbReference type="NCBI Taxonomy" id="412755"/>
    <lineage>
        <taxon>unclassified sequences</taxon>
        <taxon>metagenomes</taxon>
        <taxon>ecological metagenomes</taxon>
    </lineage>
</organism>
<sequence>MKKPNAVLLVCVIIAIIALMMGCVDNEEDEEMNEINSLLIYVNSGMDKPFNQYASLVMAFTAKTVYNVPEVTVFYGPSGVEMVKKGTLAQLPIDDGLKALVANQFENLNPEDLPDNLELLARFEKEQLGVNFASCATFHVVSGFATAIEDTSNVEDFITPLKIPDAVGAGLGADKIIFL</sequence>
<dbReference type="PROSITE" id="PS51257">
    <property type="entry name" value="PROKAR_LIPOPROTEIN"/>
    <property type="match status" value="1"/>
</dbReference>
<dbReference type="EMBL" id="BARU01016573">
    <property type="protein sequence ID" value="GAH50024.1"/>
    <property type="molecule type" value="Genomic_DNA"/>
</dbReference>
<protein>
    <submittedName>
        <fullName evidence="1">Uncharacterized protein</fullName>
    </submittedName>
</protein>
<evidence type="ECO:0000313" key="1">
    <source>
        <dbReference type="EMBL" id="GAH50024.1"/>
    </source>
</evidence>
<dbReference type="AlphaFoldDB" id="X1H866"/>
<proteinExistence type="predicted"/>
<accession>X1H866</accession>
<dbReference type="InterPro" id="IPR027396">
    <property type="entry name" value="DsrEFH-like"/>
</dbReference>
<comment type="caution">
    <text evidence="1">The sequence shown here is derived from an EMBL/GenBank/DDBJ whole genome shotgun (WGS) entry which is preliminary data.</text>
</comment>
<reference evidence="1" key="1">
    <citation type="journal article" date="2014" name="Front. Microbiol.">
        <title>High frequency of phylogenetically diverse reductive dehalogenase-homologous genes in deep subseafloor sedimentary metagenomes.</title>
        <authorList>
            <person name="Kawai M."/>
            <person name="Futagami T."/>
            <person name="Toyoda A."/>
            <person name="Takaki Y."/>
            <person name="Nishi S."/>
            <person name="Hori S."/>
            <person name="Arai W."/>
            <person name="Tsubouchi T."/>
            <person name="Morono Y."/>
            <person name="Uchiyama I."/>
            <person name="Ito T."/>
            <person name="Fujiyama A."/>
            <person name="Inagaki F."/>
            <person name="Takami H."/>
        </authorList>
    </citation>
    <scope>NUCLEOTIDE SEQUENCE</scope>
    <source>
        <strain evidence="1">Expedition CK06-06</strain>
    </source>
</reference>
<gene>
    <name evidence="1" type="ORF">S03H2_27538</name>
</gene>